<evidence type="ECO:0000313" key="13">
    <source>
        <dbReference type="Proteomes" id="UP001165135"/>
    </source>
</evidence>
<accession>A0A9W6RRT9</accession>
<dbReference type="GO" id="GO:0016020">
    <property type="term" value="C:membrane"/>
    <property type="evidence" value="ECO:0007669"/>
    <property type="project" value="UniProtKB-SubCell"/>
</dbReference>
<keyword evidence="4" id="KW-0125">Carotenoid biosynthesis</keyword>
<evidence type="ECO:0000256" key="7">
    <source>
        <dbReference type="ARBA" id="ARBA00023235"/>
    </source>
</evidence>
<keyword evidence="12" id="KW-1185">Reference proteome</keyword>
<dbReference type="AlphaFoldDB" id="A0A9W6RRT9"/>
<dbReference type="EMBL" id="BSTJ01000015">
    <property type="protein sequence ID" value="GLY80613.1"/>
    <property type="molecule type" value="Genomic_DNA"/>
</dbReference>
<comment type="caution">
    <text evidence="10">The sequence shown here is derived from an EMBL/GenBank/DDBJ whole genome shotgun (WGS) entry which is preliminary data.</text>
</comment>
<evidence type="ECO:0000313" key="11">
    <source>
        <dbReference type="EMBL" id="GLY85950.1"/>
    </source>
</evidence>
<dbReference type="NCBIfam" id="TIGR03462">
    <property type="entry name" value="CarR_dom_SF"/>
    <property type="match status" value="1"/>
</dbReference>
<reference evidence="11" key="2">
    <citation type="submission" date="2023-03" db="EMBL/GenBank/DDBJ databases">
        <title>Actinoallomurus iriomotensis NBRC 103684.</title>
        <authorList>
            <person name="Ichikawa N."/>
            <person name="Sato H."/>
            <person name="Tonouchi N."/>
        </authorList>
    </citation>
    <scope>NUCLEOTIDE SEQUENCE</scope>
    <source>
        <strain evidence="11">NBRC 103684</strain>
    </source>
</reference>
<comment type="pathway">
    <text evidence="2">Carotenoid biosynthesis.</text>
</comment>
<dbReference type="GO" id="GO:0045436">
    <property type="term" value="F:lycopene beta cyclase activity"/>
    <property type="evidence" value="ECO:0007669"/>
    <property type="project" value="UniProtKB-ARBA"/>
</dbReference>
<feature type="transmembrane region" description="Helical" evidence="8">
    <location>
        <begin position="6"/>
        <end position="25"/>
    </location>
</feature>
<comment type="subcellular location">
    <subcellularLocation>
        <location evidence="1">Membrane</location>
        <topology evidence="1">Multi-pass membrane protein</topology>
    </subcellularLocation>
</comment>
<evidence type="ECO:0000256" key="1">
    <source>
        <dbReference type="ARBA" id="ARBA00004141"/>
    </source>
</evidence>
<dbReference type="Pfam" id="PF18916">
    <property type="entry name" value="Lycopene_cyc"/>
    <property type="match status" value="1"/>
</dbReference>
<evidence type="ECO:0000313" key="12">
    <source>
        <dbReference type="Proteomes" id="UP001165074"/>
    </source>
</evidence>
<dbReference type="Proteomes" id="UP001165074">
    <property type="component" value="Unassembled WGS sequence"/>
</dbReference>
<keyword evidence="5 8" id="KW-1133">Transmembrane helix</keyword>
<dbReference type="InterPro" id="IPR017825">
    <property type="entry name" value="Lycopene_cyclase_dom"/>
</dbReference>
<feature type="transmembrane region" description="Helical" evidence="8">
    <location>
        <begin position="79"/>
        <end position="96"/>
    </location>
</feature>
<feature type="domain" description="Lycopene cyclase" evidence="9">
    <location>
        <begin position="6"/>
        <end position="94"/>
    </location>
</feature>
<dbReference type="EMBL" id="BSTK01000005">
    <property type="protein sequence ID" value="GLY85950.1"/>
    <property type="molecule type" value="Genomic_DNA"/>
</dbReference>
<name>A0A9W6RRT9_9ACTN</name>
<protein>
    <submittedName>
        <fullName evidence="10">Lycopene cyclase</fullName>
    </submittedName>
</protein>
<reference evidence="10" key="1">
    <citation type="submission" date="2023-03" db="EMBL/GenBank/DDBJ databases">
        <title>Actinoallomurus iriomotensis NBRC 103681.</title>
        <authorList>
            <person name="Ichikawa N."/>
            <person name="Sato H."/>
            <person name="Tonouchi N."/>
        </authorList>
    </citation>
    <scope>NUCLEOTIDE SEQUENCE</scope>
    <source>
        <strain evidence="10">NBRC 103681</strain>
    </source>
</reference>
<dbReference type="GO" id="GO:0016117">
    <property type="term" value="P:carotenoid biosynthetic process"/>
    <property type="evidence" value="ECO:0007669"/>
    <property type="project" value="UniProtKB-KW"/>
</dbReference>
<keyword evidence="3 8" id="KW-0812">Transmembrane</keyword>
<gene>
    <name evidence="10" type="ORF">Airi01_088800</name>
    <name evidence="11" type="ORF">Airi02_038790</name>
</gene>
<evidence type="ECO:0000256" key="5">
    <source>
        <dbReference type="ARBA" id="ARBA00022989"/>
    </source>
</evidence>
<evidence type="ECO:0000256" key="6">
    <source>
        <dbReference type="ARBA" id="ARBA00023136"/>
    </source>
</evidence>
<keyword evidence="6 8" id="KW-0472">Membrane</keyword>
<evidence type="ECO:0000256" key="8">
    <source>
        <dbReference type="SAM" id="Phobius"/>
    </source>
</evidence>
<organism evidence="10 13">
    <name type="scientific">Actinoallomurus iriomotensis</name>
    <dbReference type="NCBI Taxonomy" id="478107"/>
    <lineage>
        <taxon>Bacteria</taxon>
        <taxon>Bacillati</taxon>
        <taxon>Actinomycetota</taxon>
        <taxon>Actinomycetes</taxon>
        <taxon>Streptosporangiales</taxon>
        <taxon>Thermomonosporaceae</taxon>
        <taxon>Actinoallomurus</taxon>
    </lineage>
</organism>
<dbReference type="GO" id="GO:0016872">
    <property type="term" value="F:intramolecular lyase activity"/>
    <property type="evidence" value="ECO:0007669"/>
    <property type="project" value="InterPro"/>
</dbReference>
<proteinExistence type="predicted"/>
<evidence type="ECO:0000256" key="3">
    <source>
        <dbReference type="ARBA" id="ARBA00022692"/>
    </source>
</evidence>
<evidence type="ECO:0000259" key="9">
    <source>
        <dbReference type="Pfam" id="PF18916"/>
    </source>
</evidence>
<evidence type="ECO:0000313" key="10">
    <source>
        <dbReference type="EMBL" id="GLY80613.1"/>
    </source>
</evidence>
<dbReference type="RefSeq" id="WP_285573326.1">
    <property type="nucleotide sequence ID" value="NZ_BSTJ01000015.1"/>
</dbReference>
<sequence length="114" mass="12749">MDHLQYLALLAGCVAVTLPLELSGSRVYRRPRRLARAVLPVAAVFVVWDVVAIAAGVWWYNPRYVTGITLPLSLPLEEALFFLVIPVCGVLTLETVRRLAPRRRAPAQEKEDAR</sequence>
<evidence type="ECO:0000256" key="2">
    <source>
        <dbReference type="ARBA" id="ARBA00004829"/>
    </source>
</evidence>
<evidence type="ECO:0000256" key="4">
    <source>
        <dbReference type="ARBA" id="ARBA00022746"/>
    </source>
</evidence>
<keyword evidence="7" id="KW-0413">Isomerase</keyword>
<feature type="transmembrane region" description="Helical" evidence="8">
    <location>
        <begin position="37"/>
        <end position="59"/>
    </location>
</feature>
<dbReference type="Proteomes" id="UP001165135">
    <property type="component" value="Unassembled WGS sequence"/>
</dbReference>